<keyword evidence="3" id="KW-1185">Reference proteome</keyword>
<proteinExistence type="predicted"/>
<protein>
    <submittedName>
        <fullName evidence="2">Uncharacterized protein</fullName>
    </submittedName>
</protein>
<feature type="region of interest" description="Disordered" evidence="1">
    <location>
        <begin position="24"/>
        <end position="46"/>
    </location>
</feature>
<gene>
    <name evidence="2" type="ORF">LEP1GSC179_3574</name>
</gene>
<evidence type="ECO:0000313" key="2">
    <source>
        <dbReference type="EMBL" id="EKO32452.1"/>
    </source>
</evidence>
<dbReference type="AlphaFoldDB" id="A0A0E2BB71"/>
<comment type="caution">
    <text evidence="2">The sequence shown here is derived from an EMBL/GenBank/DDBJ whole genome shotgun (WGS) entry which is preliminary data.</text>
</comment>
<dbReference type="Proteomes" id="UP000006329">
    <property type="component" value="Unassembled WGS sequence"/>
</dbReference>
<evidence type="ECO:0000256" key="1">
    <source>
        <dbReference type="SAM" id="MobiDB-lite"/>
    </source>
</evidence>
<name>A0A0E2BB71_9LEPT</name>
<sequence>MRDYKEGESLCPQSSVFKPTKFQLSNFDSNTNSENLHLTNRLNKDR</sequence>
<organism evidence="2 3">
    <name type="scientific">Leptospira santarosai str. MOR084</name>
    <dbReference type="NCBI Taxonomy" id="1049984"/>
    <lineage>
        <taxon>Bacteria</taxon>
        <taxon>Pseudomonadati</taxon>
        <taxon>Spirochaetota</taxon>
        <taxon>Spirochaetia</taxon>
        <taxon>Leptospirales</taxon>
        <taxon>Leptospiraceae</taxon>
        <taxon>Leptospira</taxon>
    </lineage>
</organism>
<reference evidence="2" key="1">
    <citation type="submission" date="2012-10" db="EMBL/GenBank/DDBJ databases">
        <authorList>
            <person name="Harkins D.M."/>
            <person name="Durkin A.S."/>
            <person name="Brinkac L.M."/>
            <person name="Haft D.H."/>
            <person name="Selengut J.D."/>
            <person name="Sanka R."/>
            <person name="DePew J."/>
            <person name="Purushe J."/>
            <person name="Matthias M.A."/>
            <person name="Vinetz J.M."/>
            <person name="Sutton G.G."/>
            <person name="Nierman W.C."/>
            <person name="Fouts D.E."/>
        </authorList>
    </citation>
    <scope>NUCLEOTIDE SEQUENCE [LARGE SCALE GENOMIC DNA]</scope>
    <source>
        <strain evidence="2">MOR084</strain>
    </source>
</reference>
<accession>A0A0E2BB71</accession>
<evidence type="ECO:0000313" key="3">
    <source>
        <dbReference type="Proteomes" id="UP000006329"/>
    </source>
</evidence>
<dbReference type="EMBL" id="AHON02000071">
    <property type="protein sequence ID" value="EKO32452.1"/>
    <property type="molecule type" value="Genomic_DNA"/>
</dbReference>